<protein>
    <submittedName>
        <fullName evidence="2">Uncharacterized protein</fullName>
    </submittedName>
</protein>
<accession>A0A6J4SD97</accession>
<gene>
    <name evidence="2" type="ORF">AVDCRST_MAG39-699</name>
</gene>
<organism evidence="2">
    <name type="scientific">uncultured Sphingomonadaceae bacterium</name>
    <dbReference type="NCBI Taxonomy" id="169976"/>
    <lineage>
        <taxon>Bacteria</taxon>
        <taxon>Pseudomonadati</taxon>
        <taxon>Pseudomonadota</taxon>
        <taxon>Alphaproteobacteria</taxon>
        <taxon>Sphingomonadales</taxon>
        <taxon>Sphingomonadaceae</taxon>
        <taxon>environmental samples</taxon>
    </lineage>
</organism>
<proteinExistence type="predicted"/>
<evidence type="ECO:0000256" key="1">
    <source>
        <dbReference type="SAM" id="MobiDB-lite"/>
    </source>
</evidence>
<sequence length="60" mass="6321">AGERRVACAINRRRRCSPGGSSGPGRSSLRRRAPVAARDRDGLGARPGARARAAPREARA</sequence>
<feature type="region of interest" description="Disordered" evidence="1">
    <location>
        <begin position="1"/>
        <end position="60"/>
    </location>
</feature>
<reference evidence="2" key="1">
    <citation type="submission" date="2020-02" db="EMBL/GenBank/DDBJ databases">
        <authorList>
            <person name="Meier V. D."/>
        </authorList>
    </citation>
    <scope>NUCLEOTIDE SEQUENCE</scope>
    <source>
        <strain evidence="2">AVDCRST_MAG39</strain>
    </source>
</reference>
<dbReference type="AlphaFoldDB" id="A0A6J4SD97"/>
<feature type="non-terminal residue" evidence="2">
    <location>
        <position position="60"/>
    </location>
</feature>
<dbReference type="EMBL" id="CADCVW010000031">
    <property type="protein sequence ID" value="CAA9491145.1"/>
    <property type="molecule type" value="Genomic_DNA"/>
</dbReference>
<feature type="non-terminal residue" evidence="2">
    <location>
        <position position="1"/>
    </location>
</feature>
<evidence type="ECO:0000313" key="2">
    <source>
        <dbReference type="EMBL" id="CAA9491145.1"/>
    </source>
</evidence>
<name>A0A6J4SD97_9SPHN</name>